<dbReference type="KEGG" id="pzu:PHZ_c1032"/>
<dbReference type="Gene3D" id="3.40.960.10">
    <property type="entry name" value="VSR Endonuclease"/>
    <property type="match status" value="1"/>
</dbReference>
<dbReference type="Proteomes" id="UP000001868">
    <property type="component" value="Chromosome"/>
</dbReference>
<dbReference type="CDD" id="cd01038">
    <property type="entry name" value="Endonuclease_DUF559"/>
    <property type="match status" value="1"/>
</dbReference>
<dbReference type="eggNOG" id="COG2852">
    <property type="taxonomic scope" value="Bacteria"/>
</dbReference>
<reference evidence="2 3" key="1">
    <citation type="journal article" date="2008" name="BMC Genomics">
        <title>Complete genome of Phenylobacterium zucineum - a novel facultative intracellular bacterium isolated from human erythroleukemia cell line K562.</title>
        <authorList>
            <person name="Luo Y."/>
            <person name="Xu X."/>
            <person name="Ding Z."/>
            <person name="Liu Z."/>
            <person name="Zhang B."/>
            <person name="Yan Z."/>
            <person name="Sun J."/>
            <person name="Hu S."/>
            <person name="Hu X."/>
        </authorList>
    </citation>
    <scope>NUCLEOTIDE SEQUENCE [LARGE SCALE GENOMIC DNA]</scope>
    <source>
        <strain evidence="2 3">HLK1</strain>
    </source>
</reference>
<feature type="domain" description="DUF559" evidence="1">
    <location>
        <begin position="9"/>
        <end position="113"/>
    </location>
</feature>
<keyword evidence="3" id="KW-1185">Reference proteome</keyword>
<dbReference type="HOGENOM" id="CLU_107928_2_0_5"/>
<evidence type="ECO:0000313" key="2">
    <source>
        <dbReference type="EMBL" id="ACG77446.1"/>
    </source>
</evidence>
<organism evidence="2 3">
    <name type="scientific">Phenylobacterium zucineum (strain HLK1)</name>
    <dbReference type="NCBI Taxonomy" id="450851"/>
    <lineage>
        <taxon>Bacteria</taxon>
        <taxon>Pseudomonadati</taxon>
        <taxon>Pseudomonadota</taxon>
        <taxon>Alphaproteobacteria</taxon>
        <taxon>Caulobacterales</taxon>
        <taxon>Caulobacteraceae</taxon>
        <taxon>Phenylobacterium</taxon>
    </lineage>
</organism>
<proteinExistence type="predicted"/>
<dbReference type="PANTHER" id="PTHR38590">
    <property type="entry name" value="BLL0828 PROTEIN"/>
    <property type="match status" value="1"/>
</dbReference>
<protein>
    <recommendedName>
        <fullName evidence="1">DUF559 domain-containing protein</fullName>
    </recommendedName>
</protein>
<evidence type="ECO:0000259" key="1">
    <source>
        <dbReference type="Pfam" id="PF04480"/>
    </source>
</evidence>
<dbReference type="OrthoDB" id="9798754at2"/>
<dbReference type="InterPro" id="IPR047216">
    <property type="entry name" value="Endonuclease_DUF559_bact"/>
</dbReference>
<dbReference type="STRING" id="450851.PHZ_c1032"/>
<dbReference type="InterPro" id="IPR011335">
    <property type="entry name" value="Restrct_endonuc-II-like"/>
</dbReference>
<sequence>MYAPKATVGRARALRRRMTPPEVRLWRVLRGKALDGLRFRRQHPIGSYVLDFYCEAAALCVEVDGQRHWLGRAQERDAERDAWLAARGIRTLRLSASLVLEDMDAALRAIAAEARRRPPPSSPIGGGGPR</sequence>
<dbReference type="EMBL" id="CP000747">
    <property type="protein sequence ID" value="ACG77446.1"/>
    <property type="molecule type" value="Genomic_DNA"/>
</dbReference>
<evidence type="ECO:0000313" key="3">
    <source>
        <dbReference type="Proteomes" id="UP000001868"/>
    </source>
</evidence>
<dbReference type="PANTHER" id="PTHR38590:SF1">
    <property type="entry name" value="BLL0828 PROTEIN"/>
    <property type="match status" value="1"/>
</dbReference>
<dbReference type="AlphaFoldDB" id="B4RHI6"/>
<dbReference type="InterPro" id="IPR007569">
    <property type="entry name" value="DUF559"/>
</dbReference>
<dbReference type="SUPFAM" id="SSF52980">
    <property type="entry name" value="Restriction endonuclease-like"/>
    <property type="match status" value="1"/>
</dbReference>
<dbReference type="Pfam" id="PF04480">
    <property type="entry name" value="DUF559"/>
    <property type="match status" value="1"/>
</dbReference>
<name>B4RHI6_PHEZH</name>
<accession>B4RHI6</accession>
<dbReference type="RefSeq" id="WP_012521592.1">
    <property type="nucleotide sequence ID" value="NC_011144.1"/>
</dbReference>
<gene>
    <name evidence="2" type="ordered locus">PHZ_c1032</name>
</gene>